<sequence>MRSEPHTQTNQGDQQRFMAAKAVVEATPVLPATQRTGLVSPTVFGFVAGGLAACMAVTFTNPLE</sequence>
<name>A0A9W8E719_9FUNG</name>
<keyword evidence="1" id="KW-0812">Transmembrane</keyword>
<keyword evidence="1" id="KW-0472">Membrane</keyword>
<evidence type="ECO:0000313" key="3">
    <source>
        <dbReference type="Proteomes" id="UP001151582"/>
    </source>
</evidence>
<gene>
    <name evidence="2" type="ORF">H4R34_004604</name>
</gene>
<evidence type="ECO:0000313" key="2">
    <source>
        <dbReference type="EMBL" id="KAJ1974750.1"/>
    </source>
</evidence>
<feature type="non-terminal residue" evidence="2">
    <location>
        <position position="64"/>
    </location>
</feature>
<dbReference type="EMBL" id="JANBQB010000613">
    <property type="protein sequence ID" value="KAJ1974750.1"/>
    <property type="molecule type" value="Genomic_DNA"/>
</dbReference>
<accession>A0A9W8E719</accession>
<feature type="transmembrane region" description="Helical" evidence="1">
    <location>
        <begin position="38"/>
        <end position="59"/>
    </location>
</feature>
<keyword evidence="3" id="KW-1185">Reference proteome</keyword>
<organism evidence="2 3">
    <name type="scientific">Dimargaris verticillata</name>
    <dbReference type="NCBI Taxonomy" id="2761393"/>
    <lineage>
        <taxon>Eukaryota</taxon>
        <taxon>Fungi</taxon>
        <taxon>Fungi incertae sedis</taxon>
        <taxon>Zoopagomycota</taxon>
        <taxon>Kickxellomycotina</taxon>
        <taxon>Dimargaritomycetes</taxon>
        <taxon>Dimargaritales</taxon>
        <taxon>Dimargaritaceae</taxon>
        <taxon>Dimargaris</taxon>
    </lineage>
</organism>
<dbReference type="Proteomes" id="UP001151582">
    <property type="component" value="Unassembled WGS sequence"/>
</dbReference>
<evidence type="ECO:0000256" key="1">
    <source>
        <dbReference type="SAM" id="Phobius"/>
    </source>
</evidence>
<comment type="caution">
    <text evidence="2">The sequence shown here is derived from an EMBL/GenBank/DDBJ whole genome shotgun (WGS) entry which is preliminary data.</text>
</comment>
<keyword evidence="1" id="KW-1133">Transmembrane helix</keyword>
<dbReference type="AlphaFoldDB" id="A0A9W8E719"/>
<reference evidence="2" key="1">
    <citation type="submission" date="2022-07" db="EMBL/GenBank/DDBJ databases">
        <title>Phylogenomic reconstructions and comparative analyses of Kickxellomycotina fungi.</title>
        <authorList>
            <person name="Reynolds N.K."/>
            <person name="Stajich J.E."/>
            <person name="Barry K."/>
            <person name="Grigoriev I.V."/>
            <person name="Crous P."/>
            <person name="Smith M.E."/>
        </authorList>
    </citation>
    <scope>NUCLEOTIDE SEQUENCE</scope>
    <source>
        <strain evidence="2">RSA 567</strain>
    </source>
</reference>
<dbReference type="OrthoDB" id="6703404at2759"/>
<proteinExistence type="predicted"/>
<protein>
    <submittedName>
        <fullName evidence="2">Uncharacterized protein</fullName>
    </submittedName>
</protein>